<reference evidence="2 3" key="1">
    <citation type="submission" date="2016-11" db="EMBL/GenBank/DDBJ databases">
        <title>Study of marine rhodopsin-containing bacteria.</title>
        <authorList>
            <person name="Yoshizawa S."/>
            <person name="Kumagai Y."/>
            <person name="Kogure K."/>
        </authorList>
    </citation>
    <scope>NUCLEOTIDE SEQUENCE [LARGE SCALE GENOMIC DNA]</scope>
    <source>
        <strain evidence="2 3">SAORIC-28</strain>
    </source>
</reference>
<dbReference type="AlphaFoldDB" id="A0A271IXR9"/>
<dbReference type="Proteomes" id="UP000216339">
    <property type="component" value="Unassembled WGS sequence"/>
</dbReference>
<evidence type="ECO:0000313" key="3">
    <source>
        <dbReference type="Proteomes" id="UP000216339"/>
    </source>
</evidence>
<feature type="transmembrane region" description="Helical" evidence="1">
    <location>
        <begin position="6"/>
        <end position="28"/>
    </location>
</feature>
<evidence type="ECO:0000256" key="1">
    <source>
        <dbReference type="SAM" id="Phobius"/>
    </source>
</evidence>
<comment type="caution">
    <text evidence="2">The sequence shown here is derived from an EMBL/GenBank/DDBJ whole genome shotgun (WGS) entry which is preliminary data.</text>
</comment>
<keyword evidence="1" id="KW-0472">Membrane</keyword>
<evidence type="ECO:0000313" key="2">
    <source>
        <dbReference type="EMBL" id="PAP75319.1"/>
    </source>
</evidence>
<keyword evidence="1" id="KW-1133">Transmembrane helix</keyword>
<dbReference type="EMBL" id="MQWD01000001">
    <property type="protein sequence ID" value="PAP75319.1"/>
    <property type="molecule type" value="Genomic_DNA"/>
</dbReference>
<gene>
    <name evidence="2" type="ORF">BSZ37_02100</name>
</gene>
<keyword evidence="3" id="KW-1185">Reference proteome</keyword>
<organism evidence="2 3">
    <name type="scientific">Rubrivirga marina</name>
    <dbReference type="NCBI Taxonomy" id="1196024"/>
    <lineage>
        <taxon>Bacteria</taxon>
        <taxon>Pseudomonadati</taxon>
        <taxon>Rhodothermota</taxon>
        <taxon>Rhodothermia</taxon>
        <taxon>Rhodothermales</taxon>
        <taxon>Rubricoccaceae</taxon>
        <taxon>Rubrivirga</taxon>
    </lineage>
</organism>
<sequence>MSDRRVPVAAILLEAAFVVLGVFLALVANDWRSERDAQDRAARARVGLIDEVRHNREAFQESLAYHSAVLDSLGTRAQRGAPPPTPGLFPQGFINPATARSTAWDAATATDALAAMDYGDVLTFSQLYAAQQRYGLVVQEAGGVIYQALFDIGARGVAANAGNLASMIGSFQYLEAEMVAEYDAALDALGADDPGR</sequence>
<proteinExistence type="predicted"/>
<name>A0A271IXR9_9BACT</name>
<keyword evidence="1" id="KW-0812">Transmembrane</keyword>
<dbReference type="RefSeq" id="WP_095508955.1">
    <property type="nucleotide sequence ID" value="NZ_MQWD01000001.1"/>
</dbReference>
<protein>
    <submittedName>
        <fullName evidence="2">Uncharacterized protein</fullName>
    </submittedName>
</protein>
<accession>A0A271IXR9</accession>